<evidence type="ECO:0000313" key="2">
    <source>
        <dbReference type="Proteomes" id="UP000327157"/>
    </source>
</evidence>
<reference evidence="1 2" key="3">
    <citation type="submission" date="2019-11" db="EMBL/GenBank/DDBJ databases">
        <title>A de novo genome assembly of a pear dwarfing rootstock.</title>
        <authorList>
            <person name="Wang F."/>
            <person name="Wang J."/>
            <person name="Li S."/>
            <person name="Zhang Y."/>
            <person name="Fang M."/>
            <person name="Ma L."/>
            <person name="Zhao Y."/>
            <person name="Jiang S."/>
        </authorList>
    </citation>
    <scope>NUCLEOTIDE SEQUENCE [LARGE SCALE GENOMIC DNA]</scope>
    <source>
        <strain evidence="1">S2</strain>
        <tissue evidence="1">Leaf</tissue>
    </source>
</reference>
<evidence type="ECO:0000313" key="1">
    <source>
        <dbReference type="EMBL" id="KAB2624887.1"/>
    </source>
</evidence>
<dbReference type="EMBL" id="SMOL01000160">
    <property type="protein sequence ID" value="KAB2624887.1"/>
    <property type="molecule type" value="Genomic_DNA"/>
</dbReference>
<name>A0A5N5HDA3_9ROSA</name>
<comment type="caution">
    <text evidence="1">The sequence shown here is derived from an EMBL/GenBank/DDBJ whole genome shotgun (WGS) entry which is preliminary data.</text>
</comment>
<proteinExistence type="predicted"/>
<reference evidence="2" key="2">
    <citation type="submission" date="2019-10" db="EMBL/GenBank/DDBJ databases">
        <title>A de novo genome assembly of a pear dwarfing rootstock.</title>
        <authorList>
            <person name="Wang F."/>
            <person name="Wang J."/>
            <person name="Li S."/>
            <person name="Zhang Y."/>
            <person name="Fang M."/>
            <person name="Ma L."/>
            <person name="Zhao Y."/>
            <person name="Jiang S."/>
        </authorList>
    </citation>
    <scope>NUCLEOTIDE SEQUENCE [LARGE SCALE GENOMIC DNA]</scope>
</reference>
<dbReference type="Gene3D" id="3.10.120.10">
    <property type="entry name" value="Cytochrome b5-like heme/steroid binding domain"/>
    <property type="match status" value="1"/>
</dbReference>
<dbReference type="SUPFAM" id="SSF55856">
    <property type="entry name" value="Cytochrome b5-like heme/steroid binding domain"/>
    <property type="match status" value="1"/>
</dbReference>
<keyword evidence="2" id="KW-1185">Reference proteome</keyword>
<accession>A0A5N5HDA3</accession>
<protein>
    <submittedName>
        <fullName evidence="1">Steroid-binding protein 3</fullName>
    </submittedName>
</protein>
<dbReference type="AlphaFoldDB" id="A0A5N5HDA3"/>
<sequence>MALKGRVFDVSDGKSFTVRRAVRNVPGKDASRALAKMNKNDEDMTASLDGLTASRLKAHLQASSRKVRW</sequence>
<reference evidence="1 2" key="1">
    <citation type="submission" date="2019-09" db="EMBL/GenBank/DDBJ databases">
        <authorList>
            <person name="Ou C."/>
        </authorList>
    </citation>
    <scope>NUCLEOTIDE SEQUENCE [LARGE SCALE GENOMIC DNA]</scope>
    <source>
        <strain evidence="1">S2</strain>
        <tissue evidence="1">Leaf</tissue>
    </source>
</reference>
<organism evidence="1 2">
    <name type="scientific">Pyrus ussuriensis x Pyrus communis</name>
    <dbReference type="NCBI Taxonomy" id="2448454"/>
    <lineage>
        <taxon>Eukaryota</taxon>
        <taxon>Viridiplantae</taxon>
        <taxon>Streptophyta</taxon>
        <taxon>Embryophyta</taxon>
        <taxon>Tracheophyta</taxon>
        <taxon>Spermatophyta</taxon>
        <taxon>Magnoliopsida</taxon>
        <taxon>eudicotyledons</taxon>
        <taxon>Gunneridae</taxon>
        <taxon>Pentapetalae</taxon>
        <taxon>rosids</taxon>
        <taxon>fabids</taxon>
        <taxon>Rosales</taxon>
        <taxon>Rosaceae</taxon>
        <taxon>Amygdaloideae</taxon>
        <taxon>Maleae</taxon>
        <taxon>Pyrus</taxon>
    </lineage>
</organism>
<dbReference type="InterPro" id="IPR036400">
    <property type="entry name" value="Cyt_B5-like_heme/steroid_sf"/>
</dbReference>
<dbReference type="OrthoDB" id="547796at2759"/>
<dbReference type="Proteomes" id="UP000327157">
    <property type="component" value="Chromosome 16"/>
</dbReference>
<gene>
    <name evidence="1" type="ORF">D8674_016547</name>
</gene>